<comment type="caution">
    <text evidence="1">The sequence shown here is derived from an EMBL/GenBank/DDBJ whole genome shotgun (WGS) entry which is preliminary data.</text>
</comment>
<name>A0A2W5N422_9BACT</name>
<protein>
    <submittedName>
        <fullName evidence="1">Uncharacterized protein</fullName>
    </submittedName>
</protein>
<evidence type="ECO:0000313" key="1">
    <source>
        <dbReference type="EMBL" id="PZQ47844.1"/>
    </source>
</evidence>
<gene>
    <name evidence="1" type="ORF">DI551_02455</name>
</gene>
<sequence>MFSLLKKLFNCESSAARIWPWPQDRYVDVPAVIFTQPAREHFVKKYANLSHAGKYLREMQGYIRNTPGIDSDDILFKKARHLGGCIEYVASAIENAPKTDKYVRLPDYHVEKLVKSYADIITFANRYLRRDEDVSVLPTTSSILYYTNTQHAALTDFADTVQHMHGVVMDAIITRNQMAERAQRRQQPVAVYN</sequence>
<reference evidence="1 2" key="1">
    <citation type="submission" date="2017-08" db="EMBL/GenBank/DDBJ databases">
        <title>Infants hospitalized years apart are colonized by the same room-sourced microbial strains.</title>
        <authorList>
            <person name="Brooks B."/>
            <person name="Olm M.R."/>
            <person name="Firek B.A."/>
            <person name="Baker R."/>
            <person name="Thomas B.C."/>
            <person name="Morowitz M.J."/>
            <person name="Banfield J.F."/>
        </authorList>
    </citation>
    <scope>NUCLEOTIDE SEQUENCE [LARGE SCALE GENOMIC DNA]</scope>
    <source>
        <strain evidence="1">S2_005_002_R2_29</strain>
    </source>
</reference>
<dbReference type="EMBL" id="QFQB01000009">
    <property type="protein sequence ID" value="PZQ47844.1"/>
    <property type="molecule type" value="Genomic_DNA"/>
</dbReference>
<organism evidence="1 2">
    <name type="scientific">Micavibrio aeruginosavorus</name>
    <dbReference type="NCBI Taxonomy" id="349221"/>
    <lineage>
        <taxon>Bacteria</taxon>
        <taxon>Pseudomonadati</taxon>
        <taxon>Bdellovibrionota</taxon>
        <taxon>Bdellovibrionia</taxon>
        <taxon>Bdellovibrionales</taxon>
        <taxon>Pseudobdellovibrionaceae</taxon>
        <taxon>Micavibrio</taxon>
    </lineage>
</organism>
<evidence type="ECO:0000313" key="2">
    <source>
        <dbReference type="Proteomes" id="UP000249417"/>
    </source>
</evidence>
<proteinExistence type="predicted"/>
<dbReference type="Proteomes" id="UP000249417">
    <property type="component" value="Unassembled WGS sequence"/>
</dbReference>
<dbReference type="AlphaFoldDB" id="A0A2W5N422"/>
<accession>A0A2W5N422</accession>